<comment type="subcellular location">
    <subcellularLocation>
        <location evidence="1">Cytoplasm</location>
    </subcellularLocation>
</comment>
<proteinExistence type="inferred from homology"/>
<protein>
    <recommendedName>
        <fullName evidence="10">L-threonylcarbamoyladenylate synthase</fullName>
        <ecNumber evidence="3">2.7.7.87</ecNumber>
    </recommendedName>
    <alternativeName>
        <fullName evidence="10">L-threonylcarbamoyladenylate synthase</fullName>
    </alternativeName>
</protein>
<evidence type="ECO:0000256" key="2">
    <source>
        <dbReference type="ARBA" id="ARBA00007663"/>
    </source>
</evidence>
<evidence type="ECO:0000313" key="13">
    <source>
        <dbReference type="EMBL" id="MFI7589672.1"/>
    </source>
</evidence>
<dbReference type="InterPro" id="IPR017945">
    <property type="entry name" value="DHBP_synth_RibB-like_a/b_dom"/>
</dbReference>
<accession>A0ABW8AUW8</accession>
<comment type="catalytic activity">
    <reaction evidence="11">
        <text>L-threonine + hydrogencarbonate + ATP = L-threonylcarbamoyladenylate + diphosphate + H2O</text>
        <dbReference type="Rhea" id="RHEA:36407"/>
        <dbReference type="ChEBI" id="CHEBI:15377"/>
        <dbReference type="ChEBI" id="CHEBI:17544"/>
        <dbReference type="ChEBI" id="CHEBI:30616"/>
        <dbReference type="ChEBI" id="CHEBI:33019"/>
        <dbReference type="ChEBI" id="CHEBI:57926"/>
        <dbReference type="ChEBI" id="CHEBI:73682"/>
        <dbReference type="EC" id="2.7.7.87"/>
    </reaction>
</comment>
<keyword evidence="6" id="KW-0819">tRNA processing</keyword>
<dbReference type="PANTHER" id="PTHR17490">
    <property type="entry name" value="SUA5"/>
    <property type="match status" value="1"/>
</dbReference>
<feature type="domain" description="YrdC-like" evidence="12">
    <location>
        <begin position="14"/>
        <end position="199"/>
    </location>
</feature>
<evidence type="ECO:0000256" key="11">
    <source>
        <dbReference type="ARBA" id="ARBA00048366"/>
    </source>
</evidence>
<evidence type="ECO:0000256" key="6">
    <source>
        <dbReference type="ARBA" id="ARBA00022694"/>
    </source>
</evidence>
<gene>
    <name evidence="13" type="ORF">ACIB24_21600</name>
</gene>
<sequence length="224" mass="22771">MSRYFDVTDLGERAQGISVAADHVGAGSCVVVPTDTVYAIACDAFSPQGLQGLQAAKGLSRLVNPQVLVPHVRTLDGLATAVGPDARALAEAFWPGALTIICRAQPTLNWELGAADGTVAVRMPLHPVALQLLERTGPLAVSGANLTGAPAATTCGEAQLQLADAVEVYLDGGPSTGGVPSSVVDTTGPTVRLLRAGAIDAEGLRAVVPDLLVPGQMPDEVPAP</sequence>
<dbReference type="SUPFAM" id="SSF55821">
    <property type="entry name" value="YrdC/RibB"/>
    <property type="match status" value="1"/>
</dbReference>
<dbReference type="InterPro" id="IPR050156">
    <property type="entry name" value="TC-AMP_synthase_SUA5"/>
</dbReference>
<dbReference type="Proteomes" id="UP001612915">
    <property type="component" value="Unassembled WGS sequence"/>
</dbReference>
<evidence type="ECO:0000259" key="12">
    <source>
        <dbReference type="PROSITE" id="PS51163"/>
    </source>
</evidence>
<name>A0ABW8AUW8_9ACTN</name>
<dbReference type="EC" id="2.7.7.87" evidence="3"/>
<dbReference type="PANTHER" id="PTHR17490:SF16">
    <property type="entry name" value="THREONYLCARBAMOYL-AMP SYNTHASE"/>
    <property type="match status" value="1"/>
</dbReference>
<keyword evidence="9" id="KW-0067">ATP-binding</keyword>
<dbReference type="GO" id="GO:0061710">
    <property type="term" value="F:L-threonylcarbamoyladenylate synthase"/>
    <property type="evidence" value="ECO:0007669"/>
    <property type="project" value="UniProtKB-EC"/>
</dbReference>
<keyword evidence="7 13" id="KW-0548">Nucleotidyltransferase</keyword>
<evidence type="ECO:0000256" key="5">
    <source>
        <dbReference type="ARBA" id="ARBA00022679"/>
    </source>
</evidence>
<keyword evidence="8" id="KW-0547">Nucleotide-binding</keyword>
<evidence type="ECO:0000256" key="4">
    <source>
        <dbReference type="ARBA" id="ARBA00022490"/>
    </source>
</evidence>
<dbReference type="RefSeq" id="WP_398284273.1">
    <property type="nucleotide sequence ID" value="NZ_JBITLV010000008.1"/>
</dbReference>
<dbReference type="EMBL" id="JBITLV010000008">
    <property type="protein sequence ID" value="MFI7589672.1"/>
    <property type="molecule type" value="Genomic_DNA"/>
</dbReference>
<evidence type="ECO:0000256" key="10">
    <source>
        <dbReference type="ARBA" id="ARBA00029774"/>
    </source>
</evidence>
<evidence type="ECO:0000256" key="3">
    <source>
        <dbReference type="ARBA" id="ARBA00012584"/>
    </source>
</evidence>
<dbReference type="PROSITE" id="PS51163">
    <property type="entry name" value="YRDC"/>
    <property type="match status" value="1"/>
</dbReference>
<comment type="similarity">
    <text evidence="2">Belongs to the SUA5 family.</text>
</comment>
<organism evidence="13 14">
    <name type="scientific">Spongisporangium articulatum</name>
    <dbReference type="NCBI Taxonomy" id="3362603"/>
    <lineage>
        <taxon>Bacteria</taxon>
        <taxon>Bacillati</taxon>
        <taxon>Actinomycetota</taxon>
        <taxon>Actinomycetes</taxon>
        <taxon>Kineosporiales</taxon>
        <taxon>Kineosporiaceae</taxon>
        <taxon>Spongisporangium</taxon>
    </lineage>
</organism>
<keyword evidence="14" id="KW-1185">Reference proteome</keyword>
<keyword evidence="4" id="KW-0963">Cytoplasm</keyword>
<evidence type="ECO:0000256" key="8">
    <source>
        <dbReference type="ARBA" id="ARBA00022741"/>
    </source>
</evidence>
<dbReference type="NCBIfam" id="TIGR00057">
    <property type="entry name" value="L-threonylcarbamoyladenylate synthase"/>
    <property type="match status" value="1"/>
</dbReference>
<evidence type="ECO:0000256" key="9">
    <source>
        <dbReference type="ARBA" id="ARBA00022840"/>
    </source>
</evidence>
<keyword evidence="5 13" id="KW-0808">Transferase</keyword>
<evidence type="ECO:0000313" key="14">
    <source>
        <dbReference type="Proteomes" id="UP001612915"/>
    </source>
</evidence>
<evidence type="ECO:0000256" key="7">
    <source>
        <dbReference type="ARBA" id="ARBA00022695"/>
    </source>
</evidence>
<dbReference type="Pfam" id="PF01300">
    <property type="entry name" value="Sua5_yciO_yrdC"/>
    <property type="match status" value="1"/>
</dbReference>
<dbReference type="InterPro" id="IPR006070">
    <property type="entry name" value="Sua5-like_dom"/>
</dbReference>
<evidence type="ECO:0000256" key="1">
    <source>
        <dbReference type="ARBA" id="ARBA00004496"/>
    </source>
</evidence>
<reference evidence="13 14" key="1">
    <citation type="submission" date="2024-10" db="EMBL/GenBank/DDBJ databases">
        <title>The Natural Products Discovery Center: Release of the First 8490 Sequenced Strains for Exploring Actinobacteria Biosynthetic Diversity.</title>
        <authorList>
            <person name="Kalkreuter E."/>
            <person name="Kautsar S.A."/>
            <person name="Yang D."/>
            <person name="Bader C.D."/>
            <person name="Teijaro C.N."/>
            <person name="Fluegel L."/>
            <person name="Davis C.M."/>
            <person name="Simpson J.R."/>
            <person name="Lauterbach L."/>
            <person name="Steele A.D."/>
            <person name="Gui C."/>
            <person name="Meng S."/>
            <person name="Li G."/>
            <person name="Viehrig K."/>
            <person name="Ye F."/>
            <person name="Su P."/>
            <person name="Kiefer A.F."/>
            <person name="Nichols A."/>
            <person name="Cepeda A.J."/>
            <person name="Yan W."/>
            <person name="Fan B."/>
            <person name="Jiang Y."/>
            <person name="Adhikari A."/>
            <person name="Zheng C.-J."/>
            <person name="Schuster L."/>
            <person name="Cowan T.M."/>
            <person name="Smanski M.J."/>
            <person name="Chevrette M.G."/>
            <person name="De Carvalho L.P.S."/>
            <person name="Shen B."/>
        </authorList>
    </citation>
    <scope>NUCLEOTIDE SEQUENCE [LARGE SCALE GENOMIC DNA]</scope>
    <source>
        <strain evidence="13 14">NPDC049639</strain>
    </source>
</reference>
<comment type="caution">
    <text evidence="13">The sequence shown here is derived from an EMBL/GenBank/DDBJ whole genome shotgun (WGS) entry which is preliminary data.</text>
</comment>
<dbReference type="Gene3D" id="3.90.870.10">
    <property type="entry name" value="DHBP synthase"/>
    <property type="match status" value="1"/>
</dbReference>